<keyword evidence="2 4" id="KW-0560">Oxidoreductase</keyword>
<evidence type="ECO:0000256" key="4">
    <source>
        <dbReference type="RuleBase" id="RU003345"/>
    </source>
</evidence>
<dbReference type="SUPFAM" id="SSF53720">
    <property type="entry name" value="ALDH-like"/>
    <property type="match status" value="1"/>
</dbReference>
<sequence length="471" mass="51347">MQTAHLKIGSDWQESENGKTITLNSPWDLNPFAQIQAASAKQATLAIDMAANSFLTWRNTSLSARLEIFEKIIARLIQSKDELAQVLSKEIGKFPKDAESEINRSIGYIKLVMQALAQQTGRLYYGDITGQYESMRKTGLYTREPLGVILAISSFNYPINLSITKIAPAILAGNTVVFKPATQGSYSATAFYSKFFEAGLPDGVLNIVTGSSSEIGDVLITDERIKLIAFTGSTGVGRHIGKISTGIPLLLELGGKDAAIVTNNADIEVATSEIVSGGFSYCGQRCTAQKIVIAYDGIADKLRDKLVEKSALLDLNPMIDEASADYIGELITDATEKGAHLALSGQRSKNHWQASIIDKISPEMRIFSEEQFGPVLPIIRVKDEQEAIKIHAELKYGLQASVYSQDIDEAFRISSKLEVGTVQINARTDRGPDNFPFGGVNDSGQFMQGTIETLELMTRGKLTVVNLHNLD</sequence>
<comment type="similarity">
    <text evidence="1 4">Belongs to the aldehyde dehydrogenase family.</text>
</comment>
<feature type="domain" description="Aldehyde dehydrogenase" evidence="5">
    <location>
        <begin position="12"/>
        <end position="461"/>
    </location>
</feature>
<dbReference type="EMBL" id="JYPD01000028">
    <property type="protein sequence ID" value="KXK07928.1"/>
    <property type="molecule type" value="Genomic_DNA"/>
</dbReference>
<dbReference type="Gene3D" id="3.40.309.10">
    <property type="entry name" value="Aldehyde Dehydrogenase, Chain A, domain 2"/>
    <property type="match status" value="1"/>
</dbReference>
<evidence type="ECO:0000256" key="3">
    <source>
        <dbReference type="PROSITE-ProRule" id="PRU10007"/>
    </source>
</evidence>
<dbReference type="PANTHER" id="PTHR42991">
    <property type="entry name" value="ALDEHYDE DEHYDROGENASE"/>
    <property type="match status" value="1"/>
</dbReference>
<dbReference type="InterPro" id="IPR015590">
    <property type="entry name" value="Aldehyde_DH_dom"/>
</dbReference>
<dbReference type="STRING" id="1617427.UZ20_WS6002001051"/>
<dbReference type="AlphaFoldDB" id="A0A136KF03"/>
<dbReference type="InterPro" id="IPR051020">
    <property type="entry name" value="ALDH-related_metabolic_enz"/>
</dbReference>
<proteinExistence type="inferred from homology"/>
<dbReference type="EC" id="1.2.1.9" evidence="6"/>
<reference evidence="6 7" key="1">
    <citation type="submission" date="2015-02" db="EMBL/GenBank/DDBJ databases">
        <title>Improved understanding of the partial-nitritation anammox process through 23 genomes representing the majority of the microbial community.</title>
        <authorList>
            <person name="Speth D.R."/>
            <person name="In T Zandt M."/>
            <person name="Guerrero Cruz S."/>
            <person name="Jetten M.S."/>
            <person name="Dutilh B.E."/>
        </authorList>
    </citation>
    <scope>NUCLEOTIDE SEQUENCE [LARGE SCALE GENOMIC DNA]</scope>
    <source>
        <strain evidence="6">OLB21</strain>
    </source>
</reference>
<evidence type="ECO:0000256" key="1">
    <source>
        <dbReference type="ARBA" id="ARBA00009986"/>
    </source>
</evidence>
<dbReference type="Pfam" id="PF00171">
    <property type="entry name" value="Aldedh"/>
    <property type="match status" value="1"/>
</dbReference>
<dbReference type="InterPro" id="IPR016163">
    <property type="entry name" value="Ald_DH_C"/>
</dbReference>
<evidence type="ECO:0000256" key="2">
    <source>
        <dbReference type="ARBA" id="ARBA00023002"/>
    </source>
</evidence>
<accession>A0A136KF03</accession>
<organism evidence="6 7">
    <name type="scientific">candidate division WS6 bacterium OLB21</name>
    <dbReference type="NCBI Taxonomy" id="1617427"/>
    <lineage>
        <taxon>Bacteria</taxon>
        <taxon>Candidatus Dojkabacteria</taxon>
    </lineage>
</organism>
<feature type="active site" evidence="3">
    <location>
        <position position="252"/>
    </location>
</feature>
<evidence type="ECO:0000313" key="6">
    <source>
        <dbReference type="EMBL" id="KXK07928.1"/>
    </source>
</evidence>
<evidence type="ECO:0000313" key="7">
    <source>
        <dbReference type="Proteomes" id="UP000070449"/>
    </source>
</evidence>
<dbReference type="PATRIC" id="fig|1617427.3.peg.1104"/>
<dbReference type="PROSITE" id="PS00687">
    <property type="entry name" value="ALDEHYDE_DEHYDR_GLU"/>
    <property type="match status" value="1"/>
</dbReference>
<dbReference type="InterPro" id="IPR016161">
    <property type="entry name" value="Ald_DH/histidinol_DH"/>
</dbReference>
<dbReference type="InterPro" id="IPR016160">
    <property type="entry name" value="Ald_DH_CS_CYS"/>
</dbReference>
<dbReference type="PROSITE" id="PS00070">
    <property type="entry name" value="ALDEHYDE_DEHYDR_CYS"/>
    <property type="match status" value="1"/>
</dbReference>
<dbReference type="InterPro" id="IPR016162">
    <property type="entry name" value="Ald_DH_N"/>
</dbReference>
<comment type="caution">
    <text evidence="6">The sequence shown here is derived from an EMBL/GenBank/DDBJ whole genome shotgun (WGS) entry which is preliminary data.</text>
</comment>
<dbReference type="PANTHER" id="PTHR42991:SF1">
    <property type="entry name" value="ALDEHYDE DEHYDROGENASE"/>
    <property type="match status" value="1"/>
</dbReference>
<evidence type="ECO:0000259" key="5">
    <source>
        <dbReference type="Pfam" id="PF00171"/>
    </source>
</evidence>
<dbReference type="GO" id="GO:0008911">
    <property type="term" value="F:lactaldehyde dehydrogenase (NAD+) activity"/>
    <property type="evidence" value="ECO:0007669"/>
    <property type="project" value="TreeGrafter"/>
</dbReference>
<dbReference type="Gene3D" id="3.40.605.10">
    <property type="entry name" value="Aldehyde Dehydrogenase, Chain A, domain 1"/>
    <property type="match status" value="1"/>
</dbReference>
<gene>
    <name evidence="6" type="primary">gapN</name>
    <name evidence="6" type="ORF">UZ20_WS6002001051</name>
</gene>
<name>A0A136KF03_9BACT</name>
<protein>
    <submittedName>
        <fullName evidence="6">NADP-dependent glyceraldehyde-3-phosphate dehydrogenase</fullName>
        <ecNumber evidence="6">1.2.1.9</ecNumber>
    </submittedName>
</protein>
<dbReference type="Proteomes" id="UP000070449">
    <property type="component" value="Unassembled WGS sequence"/>
</dbReference>
<dbReference type="GO" id="GO:0008886">
    <property type="term" value="F:glyceraldehyde-3-phosphate dehydrogenase (NADP+) (non-phosphorylating) activity"/>
    <property type="evidence" value="ECO:0007669"/>
    <property type="project" value="UniProtKB-EC"/>
</dbReference>
<dbReference type="InterPro" id="IPR029510">
    <property type="entry name" value="Ald_DH_CS_GLU"/>
</dbReference>